<keyword evidence="2" id="KW-1185">Reference proteome</keyword>
<gene>
    <name evidence="3" type="primary">LOC106013885</name>
</gene>
<name>A0ABM1AEI5_APLCA</name>
<dbReference type="Proteomes" id="UP000694888">
    <property type="component" value="Unplaced"/>
</dbReference>
<evidence type="ECO:0000313" key="2">
    <source>
        <dbReference type="Proteomes" id="UP000694888"/>
    </source>
</evidence>
<evidence type="ECO:0000313" key="3">
    <source>
        <dbReference type="RefSeq" id="XP_012946158.1"/>
    </source>
</evidence>
<accession>A0ABM1AEI5</accession>
<feature type="region of interest" description="Disordered" evidence="1">
    <location>
        <begin position="1"/>
        <end position="90"/>
    </location>
</feature>
<organism evidence="2 3">
    <name type="scientific">Aplysia californica</name>
    <name type="common">California sea hare</name>
    <dbReference type="NCBI Taxonomy" id="6500"/>
    <lineage>
        <taxon>Eukaryota</taxon>
        <taxon>Metazoa</taxon>
        <taxon>Spiralia</taxon>
        <taxon>Lophotrochozoa</taxon>
        <taxon>Mollusca</taxon>
        <taxon>Gastropoda</taxon>
        <taxon>Heterobranchia</taxon>
        <taxon>Euthyneura</taxon>
        <taxon>Tectipleura</taxon>
        <taxon>Aplysiida</taxon>
        <taxon>Aplysioidea</taxon>
        <taxon>Aplysiidae</taxon>
        <taxon>Aplysia</taxon>
    </lineage>
</organism>
<evidence type="ECO:0000256" key="1">
    <source>
        <dbReference type="SAM" id="MobiDB-lite"/>
    </source>
</evidence>
<feature type="compositionally biased region" description="Basic and acidic residues" evidence="1">
    <location>
        <begin position="55"/>
        <end position="66"/>
    </location>
</feature>
<reference evidence="3" key="1">
    <citation type="submission" date="2025-08" db="UniProtKB">
        <authorList>
            <consortium name="RefSeq"/>
        </authorList>
    </citation>
    <scope>IDENTIFICATION</scope>
</reference>
<dbReference type="RefSeq" id="XP_012946158.1">
    <property type="nucleotide sequence ID" value="XM_013090704.2"/>
</dbReference>
<proteinExistence type="predicted"/>
<dbReference type="GeneID" id="106013885"/>
<protein>
    <submittedName>
        <fullName evidence="3">Uncharacterized protein LOC106013885</fullName>
    </submittedName>
</protein>
<sequence>MEASLTEEDFSTDEEEKETEESDEVLSISDLTVSEDSDEDDPRFLEGGRSGQLDFAREHGLVKEEQPSYEPGTSGVRTKPKSFLLPDPEDIQSSEEDVSLKSLEKTVAKIRSVLWKCRGLPLKTKCFLS</sequence>
<feature type="compositionally biased region" description="Acidic residues" evidence="1">
    <location>
        <begin position="1"/>
        <end position="24"/>
    </location>
</feature>